<reference evidence="4 5" key="1">
    <citation type="submission" date="2019-02" db="EMBL/GenBank/DDBJ databases">
        <authorList>
            <person name="Goldberg S.R."/>
            <person name="Haltli B.A."/>
            <person name="Correa H."/>
            <person name="Russell K.G."/>
        </authorList>
    </citation>
    <scope>NUCLEOTIDE SEQUENCE [LARGE SCALE GENOMIC DNA]</scope>
    <source>
        <strain evidence="4 5">JCM 16186</strain>
    </source>
</reference>
<dbReference type="Gene3D" id="3.30.70.1070">
    <property type="entry name" value="Sporulation related repeat"/>
    <property type="match status" value="1"/>
</dbReference>
<dbReference type="PROSITE" id="PS51724">
    <property type="entry name" value="SPOR"/>
    <property type="match status" value="1"/>
</dbReference>
<feature type="domain" description="SPOR" evidence="3">
    <location>
        <begin position="421"/>
        <end position="498"/>
    </location>
</feature>
<proteinExistence type="predicted"/>
<feature type="region of interest" description="Disordered" evidence="2">
    <location>
        <begin position="276"/>
        <end position="334"/>
    </location>
</feature>
<keyword evidence="1" id="KW-0175">Coiled coil</keyword>
<dbReference type="NCBIfam" id="TIGR03519">
    <property type="entry name" value="T9SS_PorP_fam"/>
    <property type="match status" value="1"/>
</dbReference>
<keyword evidence="5" id="KW-1185">Reference proteome</keyword>
<protein>
    <submittedName>
        <fullName evidence="4">Type IX secretion system membrane protein PorP/SprF</fullName>
    </submittedName>
</protein>
<feature type="region of interest" description="Disordered" evidence="2">
    <location>
        <begin position="367"/>
        <end position="401"/>
    </location>
</feature>
<dbReference type="PANTHER" id="PTHR15073:SF1">
    <property type="entry name" value="RETICULOCYTE-BINDING PROTEIN HOMOLOG 2A"/>
    <property type="match status" value="1"/>
</dbReference>
<sequence length="500" mass="57543">SFAGTDGKASLFLTYRKQWVGIEGAPVISNFSFHTPVGNNLGFGVNVNNAERGLLNTTSGYLTFAYGVSFSKDIRLRFGLSGGAAYNGVDVAEIENIGDPELQSLLLDNNMYLIANAGLSLQIKTLNFGISVPNLLADEYTSDEEFGIGEVEPLENTILFLSNRFYFGDDKHVFEPFVLYRYSDILPHQFEASAAVHLNHVVWFGGSYKQDFGITAFGGIKLQKVFGIGYAYSLKNTGVNEINSPTHEIQLNLLLGVRKKDKSYYSFVDTSKPKEKTKRQLAIEKRREEAAQKREEEARKKEEEAKVQAEIERQEKEEQERQAEAAKRREEERVVQEQEQKRIEEERIVEQNRQAEQEELARKEQIRQREEQEKKEENVVKEPEEEIEEKESEPAKDQGRNLIEEQYTDERVIVKRGNHLLELEPGEYVVVGAFSSYENAEKYSDELFFKGYQTRFGYITGKKLWYVYIFKGGDIQEARQQRDKYRKTGLFKKAWVITVQ</sequence>
<organism evidence="4 5">
    <name type="scientific">Fulvivirga kasyanovii</name>
    <dbReference type="NCBI Taxonomy" id="396812"/>
    <lineage>
        <taxon>Bacteria</taxon>
        <taxon>Pseudomonadati</taxon>
        <taxon>Bacteroidota</taxon>
        <taxon>Cytophagia</taxon>
        <taxon>Cytophagales</taxon>
        <taxon>Fulvivirgaceae</taxon>
        <taxon>Fulvivirga</taxon>
    </lineage>
</organism>
<dbReference type="Pfam" id="PF05036">
    <property type="entry name" value="SPOR"/>
    <property type="match status" value="1"/>
</dbReference>
<dbReference type="InterPro" id="IPR019861">
    <property type="entry name" value="PorP/SprF_Bacteroidetes"/>
</dbReference>
<feature type="compositionally biased region" description="Basic and acidic residues" evidence="2">
    <location>
        <begin position="281"/>
        <end position="334"/>
    </location>
</feature>
<evidence type="ECO:0000256" key="2">
    <source>
        <dbReference type="SAM" id="MobiDB-lite"/>
    </source>
</evidence>
<feature type="compositionally biased region" description="Basic and acidic residues" evidence="2">
    <location>
        <begin position="367"/>
        <end position="382"/>
    </location>
</feature>
<dbReference type="Pfam" id="PF11751">
    <property type="entry name" value="PorP_SprF"/>
    <property type="match status" value="1"/>
</dbReference>
<dbReference type="EMBL" id="SMLW01000415">
    <property type="protein sequence ID" value="MTI24450.1"/>
    <property type="molecule type" value="Genomic_DNA"/>
</dbReference>
<comment type="caution">
    <text evidence="4">The sequence shown here is derived from an EMBL/GenBank/DDBJ whole genome shotgun (WGS) entry which is preliminary data.</text>
</comment>
<name>A0ABW9RND8_9BACT</name>
<evidence type="ECO:0000313" key="4">
    <source>
        <dbReference type="EMBL" id="MTI24450.1"/>
    </source>
</evidence>
<dbReference type="RefSeq" id="WP_155170436.1">
    <property type="nucleotide sequence ID" value="NZ_SMLW01000415.1"/>
</dbReference>
<accession>A0ABW9RND8</accession>
<feature type="non-terminal residue" evidence="4">
    <location>
        <position position="1"/>
    </location>
</feature>
<dbReference type="InterPro" id="IPR007730">
    <property type="entry name" value="SPOR-like_dom"/>
</dbReference>
<dbReference type="Proteomes" id="UP000798808">
    <property type="component" value="Unassembled WGS sequence"/>
</dbReference>
<dbReference type="PANTHER" id="PTHR15073">
    <property type="entry name" value="MICROTUBULE-ASSOCIATED PROTEIN"/>
    <property type="match status" value="1"/>
</dbReference>
<gene>
    <name evidence="4" type="ORF">E1163_05775</name>
</gene>
<dbReference type="InterPro" id="IPR036680">
    <property type="entry name" value="SPOR-like_sf"/>
</dbReference>
<feature type="compositionally biased region" description="Basic and acidic residues" evidence="2">
    <location>
        <begin position="392"/>
        <end position="401"/>
    </location>
</feature>
<evidence type="ECO:0000256" key="1">
    <source>
        <dbReference type="ARBA" id="ARBA00023054"/>
    </source>
</evidence>
<evidence type="ECO:0000259" key="3">
    <source>
        <dbReference type="PROSITE" id="PS51724"/>
    </source>
</evidence>
<dbReference type="SUPFAM" id="SSF110997">
    <property type="entry name" value="Sporulation related repeat"/>
    <property type="match status" value="1"/>
</dbReference>
<dbReference type="InterPro" id="IPR051483">
    <property type="entry name" value="MAP7_domain-containing"/>
</dbReference>
<evidence type="ECO:0000313" key="5">
    <source>
        <dbReference type="Proteomes" id="UP000798808"/>
    </source>
</evidence>